<gene>
    <name evidence="1" type="ORF">E2562_032251</name>
</gene>
<dbReference type="AlphaFoldDB" id="A0A6G1DBW4"/>
<dbReference type="Proteomes" id="UP000479710">
    <property type="component" value="Unassembled WGS sequence"/>
</dbReference>
<accession>A0A6G1DBW4</accession>
<keyword evidence="2" id="KW-1185">Reference proteome</keyword>
<proteinExistence type="predicted"/>
<evidence type="ECO:0000313" key="2">
    <source>
        <dbReference type="Proteomes" id="UP000479710"/>
    </source>
</evidence>
<comment type="caution">
    <text evidence="1">The sequence shown here is derived from an EMBL/GenBank/DDBJ whole genome shotgun (WGS) entry which is preliminary data.</text>
</comment>
<evidence type="ECO:0000313" key="1">
    <source>
        <dbReference type="EMBL" id="KAF0909203.1"/>
    </source>
</evidence>
<dbReference type="EMBL" id="SPHZ02000007">
    <property type="protein sequence ID" value="KAF0909203.1"/>
    <property type="molecule type" value="Genomic_DNA"/>
</dbReference>
<protein>
    <submittedName>
        <fullName evidence="1">Uncharacterized protein</fullName>
    </submittedName>
</protein>
<reference evidence="1 2" key="1">
    <citation type="submission" date="2019-11" db="EMBL/GenBank/DDBJ databases">
        <title>Whole genome sequence of Oryza granulata.</title>
        <authorList>
            <person name="Li W."/>
        </authorList>
    </citation>
    <scope>NUCLEOTIDE SEQUENCE [LARGE SCALE GENOMIC DNA]</scope>
    <source>
        <strain evidence="2">cv. Menghai</strain>
        <tissue evidence="1">Leaf</tissue>
    </source>
</reference>
<name>A0A6G1DBW4_9ORYZ</name>
<sequence length="81" mass="9434">MGMRCLIYRLSLTRSATRCYGKIILKFDWELRIYFGFPEDCQARKEVEEIVASLREEKKKVTYAKPAFRMGSRLVAHGLAS</sequence>
<organism evidence="1 2">
    <name type="scientific">Oryza meyeriana var. granulata</name>
    <dbReference type="NCBI Taxonomy" id="110450"/>
    <lineage>
        <taxon>Eukaryota</taxon>
        <taxon>Viridiplantae</taxon>
        <taxon>Streptophyta</taxon>
        <taxon>Embryophyta</taxon>
        <taxon>Tracheophyta</taxon>
        <taxon>Spermatophyta</taxon>
        <taxon>Magnoliopsida</taxon>
        <taxon>Liliopsida</taxon>
        <taxon>Poales</taxon>
        <taxon>Poaceae</taxon>
        <taxon>BOP clade</taxon>
        <taxon>Oryzoideae</taxon>
        <taxon>Oryzeae</taxon>
        <taxon>Oryzinae</taxon>
        <taxon>Oryza</taxon>
        <taxon>Oryza meyeriana</taxon>
    </lineage>
</organism>